<accession>A0ABR3S8M5</accession>
<feature type="region of interest" description="Disordered" evidence="2">
    <location>
        <begin position="421"/>
        <end position="547"/>
    </location>
</feature>
<feature type="compositionally biased region" description="Polar residues" evidence="2">
    <location>
        <begin position="465"/>
        <end position="474"/>
    </location>
</feature>
<evidence type="ECO:0000313" key="4">
    <source>
        <dbReference type="Proteomes" id="UP001521785"/>
    </source>
</evidence>
<sequence>MSMLLTIILAAGPEQSQRTLSPLGIALVEKQGQLSMPATQCTHIPGSRTPFPSVSLFEQQCTPISGLPLQDWRGRLKNELENQASFQSDSLIRAVVQICHDLESRCDTIEGPLRVERERTTALEEELSRSRACVESLEQKRVDDSLYLGTLEAEKTQLEKDNDDLHARLENLRIELDKSNLQADTALREAREAEEAYNDTEMRLRSVILQHEETIEIEVKKQEALREKTAALDDALGKQEVEMHELANQYDDLQSRFEKEQDALEHQRQTNIRLEGRCTDLQNSLFEAERGLDEAKQSTLHKEEEIARIAREAAALKNDLQQTRVDLVTTSGRLEAYDGIQRDFERAQASIPPLQVQLQELEKECVMKDNELEDLKAWQKRVFTSMGLAPPAPGPAPTHATEGITNTAMDNLADASFLSSSEVFEEGSTPKRSKPRPSSKNLSTRTSYNNPSTIPKALSKRSKTQRSALRSISPNRRRTTVGVSVSERKYDEEGRQSLPLRKRRGSSQGGQKSDFEMSFATNTPFTPGEFAAGTGTWPPESGSMTEL</sequence>
<evidence type="ECO:0000313" key="3">
    <source>
        <dbReference type="EMBL" id="KAL1613051.1"/>
    </source>
</evidence>
<evidence type="ECO:0000256" key="2">
    <source>
        <dbReference type="SAM" id="MobiDB-lite"/>
    </source>
</evidence>
<evidence type="ECO:0000256" key="1">
    <source>
        <dbReference type="SAM" id="Coils"/>
    </source>
</evidence>
<feature type="compositionally biased region" description="Polar residues" evidence="2">
    <location>
        <begin position="441"/>
        <end position="453"/>
    </location>
</feature>
<dbReference type="Proteomes" id="UP001521785">
    <property type="component" value="Unassembled WGS sequence"/>
</dbReference>
<feature type="compositionally biased region" description="Basic and acidic residues" evidence="2">
    <location>
        <begin position="486"/>
        <end position="495"/>
    </location>
</feature>
<gene>
    <name evidence="3" type="ORF">SLS60_001283</name>
</gene>
<comment type="caution">
    <text evidence="3">The sequence shown here is derived from an EMBL/GenBank/DDBJ whole genome shotgun (WGS) entry which is preliminary data.</text>
</comment>
<feature type="coiled-coil region" evidence="1">
    <location>
        <begin position="236"/>
        <end position="270"/>
    </location>
</feature>
<keyword evidence="1" id="KW-0175">Coiled coil</keyword>
<reference evidence="3 4" key="1">
    <citation type="submission" date="2024-02" db="EMBL/GenBank/DDBJ databases">
        <title>De novo assembly and annotation of 12 fungi associated with fruit tree decline syndrome in Ontario, Canada.</title>
        <authorList>
            <person name="Sulman M."/>
            <person name="Ellouze W."/>
            <person name="Ilyukhin E."/>
        </authorList>
    </citation>
    <scope>NUCLEOTIDE SEQUENCE [LARGE SCALE GENOMIC DNA]</scope>
    <source>
        <strain evidence="3 4">M42-189</strain>
    </source>
</reference>
<keyword evidence="4" id="KW-1185">Reference proteome</keyword>
<name>A0ABR3S8M5_9PLEO</name>
<organism evidence="3 4">
    <name type="scientific">Paraconiothyrium brasiliense</name>
    <dbReference type="NCBI Taxonomy" id="300254"/>
    <lineage>
        <taxon>Eukaryota</taxon>
        <taxon>Fungi</taxon>
        <taxon>Dikarya</taxon>
        <taxon>Ascomycota</taxon>
        <taxon>Pezizomycotina</taxon>
        <taxon>Dothideomycetes</taxon>
        <taxon>Pleosporomycetidae</taxon>
        <taxon>Pleosporales</taxon>
        <taxon>Massarineae</taxon>
        <taxon>Didymosphaeriaceae</taxon>
        <taxon>Paraconiothyrium</taxon>
    </lineage>
</organism>
<dbReference type="EMBL" id="JAKJXO020000001">
    <property type="protein sequence ID" value="KAL1613051.1"/>
    <property type="molecule type" value="Genomic_DNA"/>
</dbReference>
<protein>
    <submittedName>
        <fullName evidence="3">Uncharacterized protein</fullName>
    </submittedName>
</protein>
<proteinExistence type="predicted"/>
<feature type="coiled-coil region" evidence="1">
    <location>
        <begin position="148"/>
        <end position="210"/>
    </location>
</feature>